<dbReference type="AlphaFoldDB" id="A0A3B5LUK2"/>
<dbReference type="GO" id="GO:0030154">
    <property type="term" value="P:cell differentiation"/>
    <property type="evidence" value="ECO:0007669"/>
    <property type="project" value="TreeGrafter"/>
</dbReference>
<dbReference type="Ensembl" id="ENSXCOT00000011636.1">
    <property type="protein sequence ID" value="ENSXCOP00000011504.1"/>
    <property type="gene ID" value="ENSXCOG00000008684.1"/>
</dbReference>
<feature type="compositionally biased region" description="Low complexity" evidence="1">
    <location>
        <begin position="157"/>
        <end position="171"/>
    </location>
</feature>
<reference evidence="2" key="1">
    <citation type="submission" date="2025-08" db="UniProtKB">
        <authorList>
            <consortium name="Ensembl"/>
        </authorList>
    </citation>
    <scope>IDENTIFICATION</scope>
</reference>
<dbReference type="InterPro" id="IPR024845">
    <property type="entry name" value="NHS-like"/>
</dbReference>
<keyword evidence="3" id="KW-1185">Reference proteome</keyword>
<reference evidence="2" key="2">
    <citation type="submission" date="2025-09" db="UniProtKB">
        <authorList>
            <consortium name="Ensembl"/>
        </authorList>
    </citation>
    <scope>IDENTIFICATION</scope>
</reference>
<dbReference type="PANTHER" id="PTHR23039:SF2">
    <property type="entry name" value="NHS-LIKE PROTEIN 2"/>
    <property type="match status" value="1"/>
</dbReference>
<accession>A0A3B5LUK2</accession>
<dbReference type="Pfam" id="PF15273">
    <property type="entry name" value="NHS"/>
    <property type="match status" value="1"/>
</dbReference>
<sequence length="268" mass="29319">MPFCKRTILPKDVCKAGGGGGGGGRLPAEVFGELADVCGTSLCSVLRQLSDLSRHSVSILEELEGELVSVCRRSGALEGRLVLLQRHVAELLSKPPPRAAHFRSPWQQSVNVFGSWSRPECVEELHQQAQLNLQSLLQFEEQLYDTKLTSQTFRHPSSQSSDDTSTSLSRSPVSLNNKRPDFIFLPASKQLYEDETTSSVFGLRSVINPSPSPTPSPCGSDRPPLAWSSNNSSCSTATSATTRPPVAEKPRWHPLRRTLAHCMPLDVT</sequence>
<dbReference type="GeneTree" id="ENSGT01110000271476"/>
<feature type="compositionally biased region" description="Low complexity" evidence="1">
    <location>
        <begin position="228"/>
        <end position="242"/>
    </location>
</feature>
<evidence type="ECO:0000313" key="3">
    <source>
        <dbReference type="Proteomes" id="UP000261380"/>
    </source>
</evidence>
<evidence type="ECO:0000313" key="2">
    <source>
        <dbReference type="Ensembl" id="ENSXCOP00000011504.1"/>
    </source>
</evidence>
<feature type="region of interest" description="Disordered" evidence="1">
    <location>
        <begin position="208"/>
        <end position="251"/>
    </location>
</feature>
<proteinExistence type="predicted"/>
<evidence type="ECO:0008006" key="4">
    <source>
        <dbReference type="Google" id="ProtNLM"/>
    </source>
</evidence>
<dbReference type="STRING" id="32473.ENSXCOP00000011504"/>
<organism evidence="2 3">
    <name type="scientific">Xiphophorus couchianus</name>
    <name type="common">Monterrey platyfish</name>
    <dbReference type="NCBI Taxonomy" id="32473"/>
    <lineage>
        <taxon>Eukaryota</taxon>
        <taxon>Metazoa</taxon>
        <taxon>Chordata</taxon>
        <taxon>Craniata</taxon>
        <taxon>Vertebrata</taxon>
        <taxon>Euteleostomi</taxon>
        <taxon>Actinopterygii</taxon>
        <taxon>Neopterygii</taxon>
        <taxon>Teleostei</taxon>
        <taxon>Neoteleostei</taxon>
        <taxon>Acanthomorphata</taxon>
        <taxon>Ovalentaria</taxon>
        <taxon>Atherinomorphae</taxon>
        <taxon>Cyprinodontiformes</taxon>
        <taxon>Poeciliidae</taxon>
        <taxon>Poeciliinae</taxon>
        <taxon>Xiphophorus</taxon>
    </lineage>
</organism>
<name>A0A3B5LUK2_9TELE</name>
<dbReference type="Gene3D" id="1.20.5.340">
    <property type="match status" value="1"/>
</dbReference>
<evidence type="ECO:0000256" key="1">
    <source>
        <dbReference type="SAM" id="MobiDB-lite"/>
    </source>
</evidence>
<dbReference type="PANTHER" id="PTHR23039">
    <property type="entry name" value="NANCE-HORAN SYNDROME PROTEIN"/>
    <property type="match status" value="1"/>
</dbReference>
<dbReference type="Proteomes" id="UP000261380">
    <property type="component" value="Unplaced"/>
</dbReference>
<feature type="region of interest" description="Disordered" evidence="1">
    <location>
        <begin position="150"/>
        <end position="173"/>
    </location>
</feature>
<protein>
    <recommendedName>
        <fullName evidence="4">NHS-like 2</fullName>
    </recommendedName>
</protein>